<protein>
    <submittedName>
        <fullName evidence="1">Uncharacterized protein</fullName>
    </submittedName>
</protein>
<keyword evidence="2" id="KW-1185">Reference proteome</keyword>
<organism evidence="1 2">
    <name type="scientific">Eragrostis curvula</name>
    <name type="common">weeping love grass</name>
    <dbReference type="NCBI Taxonomy" id="38414"/>
    <lineage>
        <taxon>Eukaryota</taxon>
        <taxon>Viridiplantae</taxon>
        <taxon>Streptophyta</taxon>
        <taxon>Embryophyta</taxon>
        <taxon>Tracheophyta</taxon>
        <taxon>Spermatophyta</taxon>
        <taxon>Magnoliopsida</taxon>
        <taxon>Liliopsida</taxon>
        <taxon>Poales</taxon>
        <taxon>Poaceae</taxon>
        <taxon>PACMAD clade</taxon>
        <taxon>Chloridoideae</taxon>
        <taxon>Eragrostideae</taxon>
        <taxon>Eragrostidinae</taxon>
        <taxon>Eragrostis</taxon>
    </lineage>
</organism>
<feature type="non-terminal residue" evidence="1">
    <location>
        <position position="1"/>
    </location>
</feature>
<gene>
    <name evidence="1" type="ORF">EJB05_53364</name>
</gene>
<dbReference type="Gramene" id="TVU01190">
    <property type="protein sequence ID" value="TVU01190"/>
    <property type="gene ID" value="EJB05_53364"/>
</dbReference>
<evidence type="ECO:0000313" key="2">
    <source>
        <dbReference type="Proteomes" id="UP000324897"/>
    </source>
</evidence>
<comment type="caution">
    <text evidence="1">The sequence shown here is derived from an EMBL/GenBank/DDBJ whole genome shotgun (WGS) entry which is preliminary data.</text>
</comment>
<dbReference type="AlphaFoldDB" id="A0A5J9SQD6"/>
<proteinExistence type="predicted"/>
<dbReference type="Proteomes" id="UP000324897">
    <property type="component" value="Unassembled WGS sequence"/>
</dbReference>
<accession>A0A5J9SQD6</accession>
<sequence>MAKVEDAEAKFRDAIDKHQIHPTLELSRKDEFGMVDYVEQISMPRLRKETIGKSSPEIYLKP</sequence>
<reference evidence="1 2" key="1">
    <citation type="journal article" date="2019" name="Sci. Rep.">
        <title>A high-quality genome of Eragrostis curvula grass provides insights into Poaceae evolution and supports new strategies to enhance forage quality.</title>
        <authorList>
            <person name="Carballo J."/>
            <person name="Santos B.A.C.M."/>
            <person name="Zappacosta D."/>
            <person name="Garbus I."/>
            <person name="Selva J.P."/>
            <person name="Gallo C.A."/>
            <person name="Diaz A."/>
            <person name="Albertini E."/>
            <person name="Caccamo M."/>
            <person name="Echenique V."/>
        </authorList>
    </citation>
    <scope>NUCLEOTIDE SEQUENCE [LARGE SCALE GENOMIC DNA]</scope>
    <source>
        <strain evidence="2">cv. Victoria</strain>
        <tissue evidence="1">Leaf</tissue>
    </source>
</reference>
<name>A0A5J9SQD6_9POAL</name>
<dbReference type="EMBL" id="RWGY01000477">
    <property type="protein sequence ID" value="TVU01190.1"/>
    <property type="molecule type" value="Genomic_DNA"/>
</dbReference>
<evidence type="ECO:0000313" key="1">
    <source>
        <dbReference type="EMBL" id="TVU01190.1"/>
    </source>
</evidence>